<dbReference type="OrthoDB" id="5292580at2"/>
<dbReference type="PROSITE" id="PS51257">
    <property type="entry name" value="PROKAR_LIPOPROTEIN"/>
    <property type="match status" value="1"/>
</dbReference>
<reference evidence="2 3" key="1">
    <citation type="submission" date="2019-02" db="EMBL/GenBank/DDBJ databases">
        <title>Genomic Encyclopedia of Type Strains, Phase IV (KMG-IV): sequencing the most valuable type-strain genomes for metagenomic binning, comparative biology and taxonomic classification.</title>
        <authorList>
            <person name="Goeker M."/>
        </authorList>
    </citation>
    <scope>NUCLEOTIDE SEQUENCE [LARGE SCALE GENOMIC DNA]</scope>
    <source>
        <strain evidence="2 3">DSM 18116</strain>
    </source>
</reference>
<dbReference type="EMBL" id="SGXA01000004">
    <property type="protein sequence ID" value="RZS66918.1"/>
    <property type="molecule type" value="Genomic_DNA"/>
</dbReference>
<dbReference type="AlphaFoldDB" id="A0A4Q7MI36"/>
<evidence type="ECO:0000256" key="1">
    <source>
        <dbReference type="SAM" id="SignalP"/>
    </source>
</evidence>
<dbReference type="RefSeq" id="WP_130543812.1">
    <property type="nucleotide sequence ID" value="NZ_CP042431.1"/>
</dbReference>
<evidence type="ECO:0000313" key="3">
    <source>
        <dbReference type="Proteomes" id="UP000293874"/>
    </source>
</evidence>
<accession>A0A4Q7MI36</accession>
<gene>
    <name evidence="2" type="ORF">EV199_5302</name>
</gene>
<evidence type="ECO:0000313" key="2">
    <source>
        <dbReference type="EMBL" id="RZS66918.1"/>
    </source>
</evidence>
<dbReference type="InterPro" id="IPR025245">
    <property type="entry name" value="DUF4197"/>
</dbReference>
<dbReference type="Proteomes" id="UP000293874">
    <property type="component" value="Unassembled WGS sequence"/>
</dbReference>
<feature type="signal peptide" evidence="1">
    <location>
        <begin position="1"/>
        <end position="21"/>
    </location>
</feature>
<comment type="caution">
    <text evidence="2">The sequence shown here is derived from an EMBL/GenBank/DDBJ whole genome shotgun (WGS) entry which is preliminary data.</text>
</comment>
<feature type="chain" id="PRO_5020804553" evidence="1">
    <location>
        <begin position="22"/>
        <end position="246"/>
    </location>
</feature>
<protein>
    <submittedName>
        <fullName evidence="2">Uncharacterized protein DUF4197</fullName>
    </submittedName>
</protein>
<organism evidence="2 3">
    <name type="scientific">Pseudobacter ginsenosidimutans</name>
    <dbReference type="NCBI Taxonomy" id="661488"/>
    <lineage>
        <taxon>Bacteria</taxon>
        <taxon>Pseudomonadati</taxon>
        <taxon>Bacteroidota</taxon>
        <taxon>Chitinophagia</taxon>
        <taxon>Chitinophagales</taxon>
        <taxon>Chitinophagaceae</taxon>
        <taxon>Pseudobacter</taxon>
    </lineage>
</organism>
<sequence>MKKYVYVLPLCLLLFSGCESTQQILKDLGQTGTGTGTSTGSTTGGLSTNDIIAGLKEALALGAERSSSKLSAMDGFFKDAAVKILLPQEAQKVEKTLRDLGMGSLVDKAVLSVNRAAEDAAKSAAPIFVNAVKSMTINDALGILKGSDTAATSYLKSKTTVALTNAFKPVIEKSLAKVNATKYWGDLFTTYNKFATNKVNTDLSAFVTERALSGIFYQVGQEEKAIRKDPVARTTDILKKVFGKNS</sequence>
<dbReference type="Pfam" id="PF13852">
    <property type="entry name" value="DUF4197"/>
    <property type="match status" value="1"/>
</dbReference>
<name>A0A4Q7MI36_9BACT</name>
<proteinExistence type="predicted"/>
<keyword evidence="3" id="KW-1185">Reference proteome</keyword>
<keyword evidence="1" id="KW-0732">Signal</keyword>